<evidence type="ECO:0000313" key="2">
    <source>
        <dbReference type="Ensembl" id="ENSCSAVP00000011176.1"/>
    </source>
</evidence>
<dbReference type="InterPro" id="IPR029063">
    <property type="entry name" value="SAM-dependent_MTases_sf"/>
</dbReference>
<organism evidence="2 3">
    <name type="scientific">Ciona savignyi</name>
    <name type="common">Pacific transparent sea squirt</name>
    <dbReference type="NCBI Taxonomy" id="51511"/>
    <lineage>
        <taxon>Eukaryota</taxon>
        <taxon>Metazoa</taxon>
        <taxon>Chordata</taxon>
        <taxon>Tunicata</taxon>
        <taxon>Ascidiacea</taxon>
        <taxon>Phlebobranchia</taxon>
        <taxon>Cionidae</taxon>
        <taxon>Ciona</taxon>
    </lineage>
</organism>
<dbReference type="Pfam" id="PF13649">
    <property type="entry name" value="Methyltransf_25"/>
    <property type="match status" value="1"/>
</dbReference>
<name>H2Z0R4_CIOSA</name>
<dbReference type="HOGENOM" id="CLU_090201_2_0_1"/>
<dbReference type="Proteomes" id="UP000007875">
    <property type="component" value="Unassembled WGS sequence"/>
</dbReference>
<protein>
    <recommendedName>
        <fullName evidence="1">Methyltransferase domain-containing protein</fullName>
    </recommendedName>
</protein>
<dbReference type="AlphaFoldDB" id="H2Z0R4"/>
<dbReference type="Ensembl" id="ENSCSAVT00000011307.1">
    <property type="protein sequence ID" value="ENSCSAVP00000011176.1"/>
    <property type="gene ID" value="ENSCSAVG00000006531.1"/>
</dbReference>
<accession>H2Z0R4</accession>
<evidence type="ECO:0000259" key="1">
    <source>
        <dbReference type="Pfam" id="PF13649"/>
    </source>
</evidence>
<evidence type="ECO:0000313" key="3">
    <source>
        <dbReference type="Proteomes" id="UP000007875"/>
    </source>
</evidence>
<dbReference type="PANTHER" id="PTHR43591:SF101">
    <property type="entry name" value="METHYLTRANSFERASE-LIKE PROTEIN 27"/>
    <property type="match status" value="1"/>
</dbReference>
<dbReference type="SUPFAM" id="SSF53335">
    <property type="entry name" value="S-adenosyl-L-methionine-dependent methyltransferases"/>
    <property type="match status" value="1"/>
</dbReference>
<dbReference type="Gene3D" id="3.40.50.150">
    <property type="entry name" value="Vaccinia Virus protein VP39"/>
    <property type="match status" value="1"/>
</dbReference>
<dbReference type="InParanoid" id="H2Z0R4"/>
<dbReference type="STRING" id="51511.ENSCSAVP00000011176"/>
<dbReference type="InterPro" id="IPR041698">
    <property type="entry name" value="Methyltransf_25"/>
</dbReference>
<keyword evidence="3" id="KW-1185">Reference proteome</keyword>
<feature type="domain" description="Methyltransferase" evidence="1">
    <location>
        <begin position="62"/>
        <end position="155"/>
    </location>
</feature>
<dbReference type="PANTHER" id="PTHR43591">
    <property type="entry name" value="METHYLTRANSFERASE"/>
    <property type="match status" value="1"/>
</dbReference>
<dbReference type="GeneTree" id="ENSGT00940000167995"/>
<proteinExistence type="predicted"/>
<reference evidence="2" key="3">
    <citation type="submission" date="2025-09" db="UniProtKB">
        <authorList>
            <consortium name="Ensembl"/>
        </authorList>
    </citation>
    <scope>IDENTIFICATION</scope>
</reference>
<reference evidence="3" key="1">
    <citation type="submission" date="2003-08" db="EMBL/GenBank/DDBJ databases">
        <authorList>
            <person name="Birren B."/>
            <person name="Nusbaum C."/>
            <person name="Abebe A."/>
            <person name="Abouelleil A."/>
            <person name="Adekoya E."/>
            <person name="Ait-zahra M."/>
            <person name="Allen N."/>
            <person name="Allen T."/>
            <person name="An P."/>
            <person name="Anderson M."/>
            <person name="Anderson S."/>
            <person name="Arachchi H."/>
            <person name="Armbruster J."/>
            <person name="Bachantsang P."/>
            <person name="Baldwin J."/>
            <person name="Barry A."/>
            <person name="Bayul T."/>
            <person name="Blitshsteyn B."/>
            <person name="Bloom T."/>
            <person name="Blye J."/>
            <person name="Boguslavskiy L."/>
            <person name="Borowsky M."/>
            <person name="Boukhgalter B."/>
            <person name="Brunache A."/>
            <person name="Butler J."/>
            <person name="Calixte N."/>
            <person name="Calvo S."/>
            <person name="Camarata J."/>
            <person name="Campo K."/>
            <person name="Chang J."/>
            <person name="Cheshatsang Y."/>
            <person name="Citroen M."/>
            <person name="Collymore A."/>
            <person name="Considine T."/>
            <person name="Cook A."/>
            <person name="Cooke P."/>
            <person name="Corum B."/>
            <person name="Cuomo C."/>
            <person name="David R."/>
            <person name="Dawoe T."/>
            <person name="Degray S."/>
            <person name="Dodge S."/>
            <person name="Dooley K."/>
            <person name="Dorje P."/>
            <person name="Dorjee K."/>
            <person name="Dorris L."/>
            <person name="Duffey N."/>
            <person name="Dupes A."/>
            <person name="Elkins T."/>
            <person name="Engels R."/>
            <person name="Erickson J."/>
            <person name="Farina A."/>
            <person name="Faro S."/>
            <person name="Ferreira P."/>
            <person name="Fischer H."/>
            <person name="Fitzgerald M."/>
            <person name="Foley K."/>
            <person name="Gage D."/>
            <person name="Galagan J."/>
            <person name="Gearin G."/>
            <person name="Gnerre S."/>
            <person name="Gnirke A."/>
            <person name="Goyette A."/>
            <person name="Graham J."/>
            <person name="Grandbois E."/>
            <person name="Gyaltsen K."/>
            <person name="Hafez N."/>
            <person name="Hagopian D."/>
            <person name="Hagos B."/>
            <person name="Hall J."/>
            <person name="Hatcher B."/>
            <person name="Heller A."/>
            <person name="Higgins H."/>
            <person name="Honan T."/>
            <person name="Horn A."/>
            <person name="Houde N."/>
            <person name="Hughes L."/>
            <person name="Hulme W."/>
            <person name="Husby E."/>
            <person name="Iliev I."/>
            <person name="Jaffe D."/>
            <person name="Jones C."/>
            <person name="Kamal M."/>
            <person name="Kamat A."/>
            <person name="Kamvysselis M."/>
            <person name="Karlsson E."/>
            <person name="Kells C."/>
            <person name="Kieu A."/>
            <person name="Kisner P."/>
            <person name="Kodira C."/>
            <person name="Kulbokas E."/>
            <person name="Labutti K."/>
            <person name="Lama D."/>
            <person name="Landers T."/>
            <person name="Leger J."/>
            <person name="Levine S."/>
            <person name="Lewis D."/>
            <person name="Lewis T."/>
            <person name="Lindblad-toh K."/>
            <person name="Liu X."/>
            <person name="Lokyitsang T."/>
            <person name="Lokyitsang Y."/>
            <person name="Lucien O."/>
            <person name="Lui A."/>
            <person name="Ma L.J."/>
            <person name="Mabbitt R."/>
            <person name="Macdonald J."/>
            <person name="Maclean C."/>
            <person name="Major J."/>
            <person name="Manning J."/>
            <person name="Marabella R."/>
            <person name="Maru K."/>
            <person name="Matthews C."/>
            <person name="Mauceli E."/>
            <person name="Mccarthy M."/>
            <person name="Mcdonough S."/>
            <person name="Mcghee T."/>
            <person name="Meldrim J."/>
            <person name="Meneus L."/>
            <person name="Mesirov J."/>
            <person name="Mihalev A."/>
            <person name="Mihova T."/>
            <person name="Mikkelsen T."/>
            <person name="Mlenga V."/>
            <person name="Moru K."/>
            <person name="Mozes J."/>
            <person name="Mulrain L."/>
            <person name="Munson G."/>
            <person name="Naylor J."/>
            <person name="Newes C."/>
            <person name="Nguyen C."/>
            <person name="Nguyen N."/>
            <person name="Nguyen T."/>
            <person name="Nicol R."/>
            <person name="Nielsen C."/>
            <person name="Nizzari M."/>
            <person name="Norbu C."/>
            <person name="Norbu N."/>
            <person name="O'donnell P."/>
            <person name="Okoawo O."/>
            <person name="O'leary S."/>
            <person name="Omotosho B."/>
            <person name="O'neill K."/>
            <person name="Osman S."/>
            <person name="Parker S."/>
            <person name="Perrin D."/>
            <person name="Phunkhang P."/>
            <person name="Piqani B."/>
            <person name="Purcell S."/>
            <person name="Rachupka T."/>
            <person name="Ramasamy U."/>
            <person name="Rameau R."/>
            <person name="Ray V."/>
            <person name="Raymond C."/>
            <person name="Retta R."/>
            <person name="Richardson S."/>
            <person name="Rise C."/>
            <person name="Rodriguez J."/>
            <person name="Rogers J."/>
            <person name="Rogov P."/>
            <person name="Rutman M."/>
            <person name="Schupbach R."/>
            <person name="Seaman C."/>
            <person name="Settipalli S."/>
            <person name="Sharpe T."/>
            <person name="Sheridan J."/>
            <person name="Sherpa N."/>
            <person name="Shi J."/>
            <person name="Smirnov S."/>
            <person name="Smith C."/>
            <person name="Sougnez C."/>
            <person name="Spencer B."/>
            <person name="Stalker J."/>
            <person name="Stange-thomann N."/>
            <person name="Stavropoulos S."/>
            <person name="Stetson K."/>
            <person name="Stone C."/>
            <person name="Stone S."/>
            <person name="Stubbs M."/>
            <person name="Talamas J."/>
            <person name="Tchuinga P."/>
            <person name="Tenzing P."/>
            <person name="Tesfaye S."/>
            <person name="Theodore J."/>
            <person name="Thoulutsang Y."/>
            <person name="Topham K."/>
            <person name="Towey S."/>
            <person name="Tsamla T."/>
            <person name="Tsomo N."/>
            <person name="Vallee D."/>
            <person name="Vassiliev H."/>
            <person name="Venkataraman V."/>
            <person name="Vinson J."/>
            <person name="Vo A."/>
            <person name="Wade C."/>
            <person name="Wang S."/>
            <person name="Wangchuk T."/>
            <person name="Wangdi T."/>
            <person name="Whittaker C."/>
            <person name="Wilkinson J."/>
            <person name="Wu Y."/>
            <person name="Wyman D."/>
            <person name="Yadav S."/>
            <person name="Yang S."/>
            <person name="Yang X."/>
            <person name="Yeager S."/>
            <person name="Yee E."/>
            <person name="Young G."/>
            <person name="Zainoun J."/>
            <person name="Zembeck L."/>
            <person name="Zimmer A."/>
            <person name="Zody M."/>
            <person name="Lander E."/>
        </authorList>
    </citation>
    <scope>NUCLEOTIDE SEQUENCE [LARGE SCALE GENOMIC DNA]</scope>
</reference>
<dbReference type="CDD" id="cd02440">
    <property type="entry name" value="AdoMet_MTases"/>
    <property type="match status" value="1"/>
</dbReference>
<sequence length="220" mass="24689">MAEEAWGRMFSAIGQTDTRQHYNDYAAKYEQDCACLGYSEPEEMVGMLKEVLPNFSDDHLQVLDIAAGTGLMGELLRSANFKGVIDGIDGSANMLEKAREKGIYRNLIEEFVLPDKALPLKDQMYDVTCCLGSMSVPHIQPEALKEFVRVTKTGGMMGFAVVTTPRSGAYEQKLAEIVKSLENSGQWKNLKAIKSAIFQYNFDKIDAEKTYTTHYVFERL</sequence>
<reference evidence="2" key="2">
    <citation type="submission" date="2025-08" db="UniProtKB">
        <authorList>
            <consortium name="Ensembl"/>
        </authorList>
    </citation>
    <scope>IDENTIFICATION</scope>
</reference>
<dbReference type="eggNOG" id="KOG1541">
    <property type="taxonomic scope" value="Eukaryota"/>
</dbReference>
<dbReference type="OMA" id="FCPGHFP"/>